<dbReference type="FunFam" id="3.30.1360.40:FF:000001">
    <property type="entry name" value="Ribosome-recycling factor"/>
    <property type="match status" value="1"/>
</dbReference>
<reference evidence="4 5" key="1">
    <citation type="journal article" date="2016" name="Nat. Commun.">
        <title>Thousands of microbial genomes shed light on interconnected biogeochemical processes in an aquifer system.</title>
        <authorList>
            <person name="Anantharaman K."/>
            <person name="Brown C.T."/>
            <person name="Hug L.A."/>
            <person name="Sharon I."/>
            <person name="Castelle C.J."/>
            <person name="Probst A.J."/>
            <person name="Thomas B.C."/>
            <person name="Singh A."/>
            <person name="Wilkins M.J."/>
            <person name="Karaoz U."/>
            <person name="Brodie E.L."/>
            <person name="Williams K.H."/>
            <person name="Hubbard S.S."/>
            <person name="Banfield J.F."/>
        </authorList>
    </citation>
    <scope>NUCLEOTIDE SEQUENCE [LARGE SCALE GENOMIC DNA]</scope>
</reference>
<dbReference type="GO" id="GO:0006412">
    <property type="term" value="P:translation"/>
    <property type="evidence" value="ECO:0007669"/>
    <property type="project" value="UniProtKB-KW"/>
</dbReference>
<gene>
    <name evidence="4" type="ORF">A2774_02800</name>
</gene>
<evidence type="ECO:0000259" key="3">
    <source>
        <dbReference type="Pfam" id="PF01765"/>
    </source>
</evidence>
<dbReference type="PANTHER" id="PTHR20982:SF3">
    <property type="entry name" value="MITOCHONDRIAL RIBOSOME RECYCLING FACTOR PSEUDO 1"/>
    <property type="match status" value="1"/>
</dbReference>
<dbReference type="PANTHER" id="PTHR20982">
    <property type="entry name" value="RIBOSOME RECYCLING FACTOR"/>
    <property type="match status" value="1"/>
</dbReference>
<dbReference type="InterPro" id="IPR023584">
    <property type="entry name" value="Ribosome_recyc_fac_dom"/>
</dbReference>
<protein>
    <recommendedName>
        <fullName evidence="3">Ribosome recycling factor domain-containing protein</fullName>
    </recommendedName>
</protein>
<dbReference type="Proteomes" id="UP000177208">
    <property type="component" value="Unassembled WGS sequence"/>
</dbReference>
<dbReference type="Gene3D" id="1.10.132.20">
    <property type="entry name" value="Ribosome-recycling factor"/>
    <property type="match status" value="1"/>
</dbReference>
<organism evidence="4 5">
    <name type="scientific">Candidatus Roizmanbacteria bacterium RIFCSPHIGHO2_01_FULL_39_12c</name>
    <dbReference type="NCBI Taxonomy" id="1802031"/>
    <lineage>
        <taxon>Bacteria</taxon>
        <taxon>Candidatus Roizmaniibacteriota</taxon>
    </lineage>
</organism>
<evidence type="ECO:0000256" key="1">
    <source>
        <dbReference type="ARBA" id="ARBA00005912"/>
    </source>
</evidence>
<dbReference type="InterPro" id="IPR002661">
    <property type="entry name" value="Ribosome_recyc_fac"/>
</dbReference>
<dbReference type="Pfam" id="PF01765">
    <property type="entry name" value="RRF"/>
    <property type="match status" value="1"/>
</dbReference>
<comment type="caution">
    <text evidence="4">The sequence shown here is derived from an EMBL/GenBank/DDBJ whole genome shotgun (WGS) entry which is preliminary data.</text>
</comment>
<accession>A0A1F7GBP6</accession>
<dbReference type="SUPFAM" id="SSF55194">
    <property type="entry name" value="Ribosome recycling factor, RRF"/>
    <property type="match status" value="1"/>
</dbReference>
<evidence type="ECO:0000256" key="2">
    <source>
        <dbReference type="ARBA" id="ARBA00022917"/>
    </source>
</evidence>
<sequence length="186" mass="21319">MNPIINQFKQQSEKALSYLKEDLKTIRTGKANPALLENLQVEAYDGQSKLKLTELATIMTDGPSALSVTPFDSSILPDIEKAILKSAFGISPAIQGNRIIARIPPLSQEQREKFVKLISQKIEERKNTFRGFRDEARKKIKLSLDNKEITEDQKYKIEKEVEIISREIMDKLQTLKQTKEKEIMEI</sequence>
<comment type="similarity">
    <text evidence="1">Belongs to the RRF family.</text>
</comment>
<dbReference type="InterPro" id="IPR036191">
    <property type="entry name" value="RRF_sf"/>
</dbReference>
<evidence type="ECO:0000313" key="5">
    <source>
        <dbReference type="Proteomes" id="UP000177208"/>
    </source>
</evidence>
<dbReference type="Gene3D" id="3.30.1360.40">
    <property type="match status" value="1"/>
</dbReference>
<dbReference type="AlphaFoldDB" id="A0A1F7GBP6"/>
<name>A0A1F7GBP6_9BACT</name>
<dbReference type="EMBL" id="MFZG01000023">
    <property type="protein sequence ID" value="OGK16360.1"/>
    <property type="molecule type" value="Genomic_DNA"/>
</dbReference>
<feature type="domain" description="Ribosome recycling factor" evidence="3">
    <location>
        <begin position="19"/>
        <end position="184"/>
    </location>
</feature>
<evidence type="ECO:0000313" key="4">
    <source>
        <dbReference type="EMBL" id="OGK16360.1"/>
    </source>
</evidence>
<proteinExistence type="inferred from homology"/>
<keyword evidence="2" id="KW-0648">Protein biosynthesis</keyword>
<dbReference type="GO" id="GO:0043023">
    <property type="term" value="F:ribosomal large subunit binding"/>
    <property type="evidence" value="ECO:0007669"/>
    <property type="project" value="TreeGrafter"/>
</dbReference>